<keyword evidence="4 15" id="KW-0138">CF(0)</keyword>
<keyword evidence="3 15" id="KW-1003">Cell membrane</keyword>
<comment type="subunit">
    <text evidence="15">F-type ATPases have 2 components, F(1) - the catalytic core - and F(0) - the membrane proton channel. F(1) has five subunits: alpha(3), beta(3), gamma(1), delta(1), epsilon(1). F(0) has three main subunits: a(1), b(2) and c(10-14). The alpha and beta chains form an alternating ring which encloses part of the gamma chain. F(1) is attached to F(0) by a central stalk formed by the gamma and epsilon chains, while a peripheral stalk is formed by the delta and b chains.</text>
</comment>
<evidence type="ECO:0000256" key="3">
    <source>
        <dbReference type="ARBA" id="ARBA00022475"/>
    </source>
</evidence>
<sequence length="166" mass="19121">MEKLINDFSFGLFFWQAIILVILIFLLRKFAWKPILDSLNSREESIQNALDAADRAKEEMMNLKEDNKQMLNEAREQRDQMLRDAQAMKKRLLEEATEEAGKKSAELLTKAQETIQAEKKAAIKELKSQVGLLSLDIAEKVIKAELKDDKSQKALVEKMLKEVQLN</sequence>
<dbReference type="NCBIfam" id="TIGR01144">
    <property type="entry name" value="ATP_synt_b"/>
    <property type="match status" value="1"/>
</dbReference>
<comment type="function">
    <text evidence="11 15">F(1)F(0) ATP synthase produces ATP from ADP in the presence of a proton or sodium gradient. F-type ATPases consist of two structural domains, F(1) containing the extramembraneous catalytic core and F(0) containing the membrane proton channel, linked together by a central stalk and a peripheral stalk. During catalysis, ATP synthesis in the catalytic domain of F(1) is coupled via a rotary mechanism of the central stalk subunits to proton translocation.</text>
</comment>
<evidence type="ECO:0000313" key="19">
    <source>
        <dbReference type="Proteomes" id="UP000599179"/>
    </source>
</evidence>
<dbReference type="EMBL" id="BMGM01000001">
    <property type="protein sequence ID" value="GGE25262.1"/>
    <property type="molecule type" value="Genomic_DNA"/>
</dbReference>
<keyword evidence="5 15" id="KW-0812">Transmembrane</keyword>
<evidence type="ECO:0000256" key="13">
    <source>
        <dbReference type="ARBA" id="ARBA00026054"/>
    </source>
</evidence>
<keyword evidence="6 15" id="KW-0375">Hydrogen ion transport</keyword>
<evidence type="ECO:0000256" key="12">
    <source>
        <dbReference type="ARBA" id="ARBA00025614"/>
    </source>
</evidence>
<feature type="coiled-coil region" evidence="17">
    <location>
        <begin position="36"/>
        <end position="91"/>
    </location>
</feature>
<evidence type="ECO:0000256" key="6">
    <source>
        <dbReference type="ARBA" id="ARBA00022781"/>
    </source>
</evidence>
<keyword evidence="2 15" id="KW-0813">Transport</keyword>
<dbReference type="Proteomes" id="UP000599179">
    <property type="component" value="Unassembled WGS sequence"/>
</dbReference>
<keyword evidence="7 15" id="KW-1133">Transmembrane helix</keyword>
<dbReference type="InterPro" id="IPR028987">
    <property type="entry name" value="ATP_synth_B-like_membr_sf"/>
</dbReference>
<evidence type="ECO:0000256" key="10">
    <source>
        <dbReference type="ARBA" id="ARBA00023310"/>
    </source>
</evidence>
<feature type="transmembrane region" description="Helical" evidence="15">
    <location>
        <begin position="12"/>
        <end position="32"/>
    </location>
</feature>
<keyword evidence="10 15" id="KW-0066">ATP synthesis</keyword>
<keyword evidence="8 15" id="KW-0406">Ion transport</keyword>
<dbReference type="PANTHER" id="PTHR33445">
    <property type="entry name" value="ATP SYNTHASE SUBUNIT B', CHLOROPLASTIC"/>
    <property type="match status" value="1"/>
</dbReference>
<evidence type="ECO:0000256" key="7">
    <source>
        <dbReference type="ARBA" id="ARBA00022989"/>
    </source>
</evidence>
<organism evidence="18 19">
    <name type="scientific">Psychroflexus planctonicus</name>
    <dbReference type="NCBI Taxonomy" id="1526575"/>
    <lineage>
        <taxon>Bacteria</taxon>
        <taxon>Pseudomonadati</taxon>
        <taxon>Bacteroidota</taxon>
        <taxon>Flavobacteriia</taxon>
        <taxon>Flavobacteriales</taxon>
        <taxon>Flavobacteriaceae</taxon>
        <taxon>Psychroflexus</taxon>
    </lineage>
</organism>
<evidence type="ECO:0000256" key="2">
    <source>
        <dbReference type="ARBA" id="ARBA00022448"/>
    </source>
</evidence>
<keyword evidence="19" id="KW-1185">Reference proteome</keyword>
<evidence type="ECO:0000256" key="17">
    <source>
        <dbReference type="SAM" id="Coils"/>
    </source>
</evidence>
<dbReference type="InterPro" id="IPR005864">
    <property type="entry name" value="ATP_synth_F0_bsu_bac"/>
</dbReference>
<evidence type="ECO:0000256" key="15">
    <source>
        <dbReference type="HAMAP-Rule" id="MF_01398"/>
    </source>
</evidence>
<comment type="caution">
    <text evidence="18">The sequence shown here is derived from an EMBL/GenBank/DDBJ whole genome shotgun (WGS) entry which is preliminary data.</text>
</comment>
<evidence type="ECO:0000256" key="5">
    <source>
        <dbReference type="ARBA" id="ARBA00022692"/>
    </source>
</evidence>
<comment type="similarity">
    <text evidence="1 15 16">Belongs to the ATPase B chain family.</text>
</comment>
<evidence type="ECO:0000256" key="4">
    <source>
        <dbReference type="ARBA" id="ARBA00022547"/>
    </source>
</evidence>
<evidence type="ECO:0000256" key="1">
    <source>
        <dbReference type="ARBA" id="ARBA00005513"/>
    </source>
</evidence>
<evidence type="ECO:0000256" key="16">
    <source>
        <dbReference type="RuleBase" id="RU003848"/>
    </source>
</evidence>
<comment type="function">
    <text evidence="12">Component of the F(0) channel, it forms part of the peripheral stalk, linking F(1) to F(0). The b'-subunit is a diverged and duplicated form of b found in plants and photosynthetic bacteria.</text>
</comment>
<evidence type="ECO:0000256" key="9">
    <source>
        <dbReference type="ARBA" id="ARBA00023136"/>
    </source>
</evidence>
<comment type="subunit">
    <text evidence="13">F-type ATPases have 2 components, F(1) - the catalytic core - and F(0) - the membrane proton channel. F(1) has five subunits: alpha(3), beta(3), gamma(1), delta(1), epsilon(1). F(0) has four main subunits: a(1), b(2) and c(10-14). The alpha and beta chains form an alternating ring which encloses part of the gamma chain. F(1) is attached to F(0) by a central stalk formed by the gamma and epsilon chains, while a peripheral stalk is formed by the delta and b chains.</text>
</comment>
<evidence type="ECO:0000313" key="18">
    <source>
        <dbReference type="EMBL" id="GGE25262.1"/>
    </source>
</evidence>
<accession>A0ABQ1SFG0</accession>
<evidence type="ECO:0000256" key="11">
    <source>
        <dbReference type="ARBA" id="ARBA00025198"/>
    </source>
</evidence>
<keyword evidence="17" id="KW-0175">Coiled coil</keyword>
<dbReference type="PANTHER" id="PTHR33445:SF1">
    <property type="entry name" value="ATP SYNTHASE SUBUNIT B"/>
    <property type="match status" value="1"/>
</dbReference>
<comment type="subcellular location">
    <subcellularLocation>
        <location evidence="15">Cell membrane</location>
        <topology evidence="15">Single-pass membrane protein</topology>
    </subcellularLocation>
    <subcellularLocation>
        <location evidence="14">Endomembrane system</location>
        <topology evidence="14">Single-pass membrane protein</topology>
    </subcellularLocation>
</comment>
<dbReference type="SUPFAM" id="SSF81573">
    <property type="entry name" value="F1F0 ATP synthase subunit B, membrane domain"/>
    <property type="match status" value="1"/>
</dbReference>
<dbReference type="NCBIfam" id="NF011041">
    <property type="entry name" value="PRK14471.1"/>
    <property type="match status" value="1"/>
</dbReference>
<proteinExistence type="inferred from homology"/>
<reference evidence="19" key="1">
    <citation type="journal article" date="2019" name="Int. J. Syst. Evol. Microbiol.">
        <title>The Global Catalogue of Microorganisms (GCM) 10K type strain sequencing project: providing services to taxonomists for standard genome sequencing and annotation.</title>
        <authorList>
            <consortium name="The Broad Institute Genomics Platform"/>
            <consortium name="The Broad Institute Genome Sequencing Center for Infectious Disease"/>
            <person name="Wu L."/>
            <person name="Ma J."/>
        </authorList>
    </citation>
    <scope>NUCLEOTIDE SEQUENCE [LARGE SCALE GENOMIC DNA]</scope>
    <source>
        <strain evidence="19">CGMCC 1.12931</strain>
    </source>
</reference>
<evidence type="ECO:0000256" key="14">
    <source>
        <dbReference type="ARBA" id="ARBA00037847"/>
    </source>
</evidence>
<dbReference type="HAMAP" id="MF_01398">
    <property type="entry name" value="ATP_synth_b_bprime"/>
    <property type="match status" value="1"/>
</dbReference>
<name>A0ABQ1SFG0_9FLAO</name>
<evidence type="ECO:0000256" key="8">
    <source>
        <dbReference type="ARBA" id="ARBA00023065"/>
    </source>
</evidence>
<keyword evidence="9 15" id="KW-0472">Membrane</keyword>
<dbReference type="Pfam" id="PF00430">
    <property type="entry name" value="ATP-synt_B"/>
    <property type="match status" value="1"/>
</dbReference>
<gene>
    <name evidence="15 18" type="primary">atpF</name>
    <name evidence="18" type="ORF">GCM10010832_02500</name>
</gene>
<dbReference type="InterPro" id="IPR002146">
    <property type="entry name" value="ATP_synth_b/b'su_bac/chlpt"/>
</dbReference>
<dbReference type="RefSeq" id="WP_188457259.1">
    <property type="nucleotide sequence ID" value="NZ_BMGM01000001.1"/>
</dbReference>
<dbReference type="CDD" id="cd06503">
    <property type="entry name" value="ATP-synt_Fo_b"/>
    <property type="match status" value="1"/>
</dbReference>
<dbReference type="InterPro" id="IPR050059">
    <property type="entry name" value="ATP_synthase_B_chain"/>
</dbReference>
<protein>
    <recommendedName>
        <fullName evidence="15">ATP synthase subunit b</fullName>
    </recommendedName>
    <alternativeName>
        <fullName evidence="15">ATP synthase F(0) sector subunit b</fullName>
    </alternativeName>
    <alternativeName>
        <fullName evidence="15">ATPase subunit I</fullName>
    </alternativeName>
    <alternativeName>
        <fullName evidence="15">F-type ATPase subunit b</fullName>
        <shortName evidence="15">F-ATPase subunit b</shortName>
    </alternativeName>
</protein>